<dbReference type="EMBL" id="BNCO01000048">
    <property type="protein sequence ID" value="GIL61932.1"/>
    <property type="molecule type" value="Genomic_DNA"/>
</dbReference>
<keyword evidence="2" id="KW-1185">Reference proteome</keyword>
<dbReference type="PANTHER" id="PTHR31984">
    <property type="entry name" value="TRANSPORTER, PUTATIVE (DUF179)-RELATED"/>
    <property type="match status" value="1"/>
</dbReference>
<comment type="caution">
    <text evidence="1">The sequence shown here is derived from an EMBL/GenBank/DDBJ whole genome shotgun (WGS) entry which is preliminary data.</text>
</comment>
<protein>
    <recommendedName>
        <fullName evidence="3">Transcriptional regulator</fullName>
    </recommendedName>
</protein>
<dbReference type="Pfam" id="PF02622">
    <property type="entry name" value="DUF179"/>
    <property type="match status" value="1"/>
</dbReference>
<gene>
    <name evidence="1" type="ORF">Vafri_16251</name>
</gene>
<dbReference type="SUPFAM" id="SSF143456">
    <property type="entry name" value="VC0467-like"/>
    <property type="match status" value="1"/>
</dbReference>
<evidence type="ECO:0008006" key="3">
    <source>
        <dbReference type="Google" id="ProtNLM"/>
    </source>
</evidence>
<evidence type="ECO:0000313" key="1">
    <source>
        <dbReference type="EMBL" id="GIL61932.1"/>
    </source>
</evidence>
<accession>A0A8J4BHT7</accession>
<organism evidence="1 2">
    <name type="scientific">Volvox africanus</name>
    <dbReference type="NCBI Taxonomy" id="51714"/>
    <lineage>
        <taxon>Eukaryota</taxon>
        <taxon>Viridiplantae</taxon>
        <taxon>Chlorophyta</taxon>
        <taxon>core chlorophytes</taxon>
        <taxon>Chlorophyceae</taxon>
        <taxon>CS clade</taxon>
        <taxon>Chlamydomonadales</taxon>
        <taxon>Volvocaceae</taxon>
        <taxon>Volvox</taxon>
    </lineage>
</organism>
<dbReference type="Gene3D" id="3.40.1740.10">
    <property type="entry name" value="VC0467-like"/>
    <property type="match status" value="1"/>
</dbReference>
<dbReference type="PANTHER" id="PTHR31984:SF18">
    <property type="entry name" value="TRANSCRIPTIONAL REGULATOR"/>
    <property type="match status" value="1"/>
</dbReference>
<name>A0A8J4BHT7_9CHLO</name>
<dbReference type="Proteomes" id="UP000747399">
    <property type="component" value="Unassembled WGS sequence"/>
</dbReference>
<reference evidence="1" key="1">
    <citation type="journal article" date="2021" name="Proc. Natl. Acad. Sci. U.S.A.">
        <title>Three genomes in the algal genus Volvox reveal the fate of a haploid sex-determining region after a transition to homothallism.</title>
        <authorList>
            <person name="Yamamoto K."/>
            <person name="Hamaji T."/>
            <person name="Kawai-Toyooka H."/>
            <person name="Matsuzaki R."/>
            <person name="Takahashi F."/>
            <person name="Nishimura Y."/>
            <person name="Kawachi M."/>
            <person name="Noguchi H."/>
            <person name="Minakuchi Y."/>
            <person name="Umen J.G."/>
            <person name="Toyoda A."/>
            <person name="Nozaki H."/>
        </authorList>
    </citation>
    <scope>NUCLEOTIDE SEQUENCE</scope>
    <source>
        <strain evidence="1">NIES-3780</strain>
    </source>
</reference>
<dbReference type="AlphaFoldDB" id="A0A8J4BHT7"/>
<proteinExistence type="predicted"/>
<sequence length="301" mass="33053">MASTSGRTMIFSPPQQRLLCQYKQTLSQNTFRYSHKTRSRKLQSPRAYDDEAPMVSGDWREFRAKLIMKTDGVPTGARRSEDNRRLLDIQNPSLAAEGLWAHATSRPETGGLVIASLQGPTLLNDDRFWQVVVFLTSHGVDGSVGLILNRPTGMVLGRKPGGLPLELGGPIPVQRVFHDNRVYCGGFTAQQVIHIMHGHRLNNCVQVVPGVYMAGEEAATAAVQAGRLPAGDFKFFAGALTWGPGELEEQVSKGAWYPAACSRSLVLKPTLQLPVPLWREVLQLMGGQYLGVAREGYEGDE</sequence>
<evidence type="ECO:0000313" key="2">
    <source>
        <dbReference type="Proteomes" id="UP000747399"/>
    </source>
</evidence>
<dbReference type="InterPro" id="IPR003774">
    <property type="entry name" value="AlgH-like"/>
</dbReference>